<evidence type="ECO:0000256" key="8">
    <source>
        <dbReference type="ARBA" id="ARBA00038263"/>
    </source>
</evidence>
<dbReference type="Proteomes" id="UP000702425">
    <property type="component" value="Unassembled WGS sequence"/>
</dbReference>
<evidence type="ECO:0000256" key="6">
    <source>
        <dbReference type="ARBA" id="ARBA00022837"/>
    </source>
</evidence>
<comment type="subcellular location">
    <subcellularLocation>
        <location evidence="2">Secreted</location>
    </subcellularLocation>
</comment>
<sequence length="510" mass="57379">MIRKTVHRFITLVLAGFLLAISGEFWTSRSLSQIHPHGFYVSPNGSDTNNGSLEHPWSTINHAAWVLKAGETVYIRAGNYRLTEKIQAKNSGTQKAWITYRAYPEERVIIDADAVKVEPPSGKKSHYPHDQGAFLLQNVSYIQVEDLEVINSHNSGITVRNSHFINLYNNKTENTFSPGIGVWGGDHYKVMGNTVINANDLKMADFLNDFSEAPHEAISIGGVENFEVAYNLVKDGKKEGIDVKEKSKYGTVHHNYIHHMARQGLYVDSWLGVLEDVEVFNNVVHDCNGAGLALAVEGGSEAKNIRFHHNLIYDNWGTGILFARWGNDGLRHNIKIYNNTVHHNGYGKPNPGESFFWITGGLYLFSDNLQNVEIKNNIFSNNRGFQIGYSDRYLAANSDIETIFRQKDIEISQNLIFGENNTTRPIYAGWLPDNYANIYGTNGTAAVREEPQFVNPEEGNFYLKSPVSNPTPLTANSQTSQMRVGAFPNGEQPHFWWQGKFPPQFPDLPQ</sequence>
<comment type="cofactor">
    <cofactor evidence="1">
        <name>Ca(2+)</name>
        <dbReference type="ChEBI" id="CHEBI:29108"/>
    </cofactor>
</comment>
<name>A0ABX2CX85_9CYAN</name>
<comment type="caution">
    <text evidence="10">The sequence shown here is derived from an EMBL/GenBank/DDBJ whole genome shotgun (WGS) entry which is preliminary data.</text>
</comment>
<dbReference type="SUPFAM" id="SSF51126">
    <property type="entry name" value="Pectin lyase-like"/>
    <property type="match status" value="2"/>
</dbReference>
<evidence type="ECO:0000313" key="10">
    <source>
        <dbReference type="EMBL" id="NQE35021.1"/>
    </source>
</evidence>
<feature type="domain" description="Right handed beta helix" evidence="9">
    <location>
        <begin position="134"/>
        <end position="295"/>
    </location>
</feature>
<proteinExistence type="inferred from homology"/>
<accession>A0ABX2CX85</accession>
<keyword evidence="6" id="KW-0106">Calcium</keyword>
<evidence type="ECO:0000256" key="7">
    <source>
        <dbReference type="ARBA" id="ARBA00023239"/>
    </source>
</evidence>
<dbReference type="InterPro" id="IPR006626">
    <property type="entry name" value="PbH1"/>
</dbReference>
<dbReference type="InterPro" id="IPR012334">
    <property type="entry name" value="Pectin_lyas_fold"/>
</dbReference>
<dbReference type="Pfam" id="PF13229">
    <property type="entry name" value="Beta_helix"/>
    <property type="match status" value="2"/>
</dbReference>
<evidence type="ECO:0000259" key="9">
    <source>
        <dbReference type="Pfam" id="PF13229"/>
    </source>
</evidence>
<protein>
    <recommendedName>
        <fullName evidence="9">Right handed beta helix domain-containing protein</fullName>
    </recommendedName>
</protein>
<evidence type="ECO:0000256" key="2">
    <source>
        <dbReference type="ARBA" id="ARBA00004613"/>
    </source>
</evidence>
<dbReference type="PANTHER" id="PTHR40088">
    <property type="entry name" value="PECTATE LYASE (EUROFUNG)"/>
    <property type="match status" value="1"/>
</dbReference>
<keyword evidence="3" id="KW-0964">Secreted</keyword>
<comment type="similarity">
    <text evidence="8">Belongs to the polysaccharide lyase 9 family.</text>
</comment>
<evidence type="ECO:0000256" key="3">
    <source>
        <dbReference type="ARBA" id="ARBA00022525"/>
    </source>
</evidence>
<dbReference type="PANTHER" id="PTHR40088:SF1">
    <property type="entry name" value="PECTATE LYASE PEL9"/>
    <property type="match status" value="1"/>
</dbReference>
<organism evidence="10 11">
    <name type="scientific">Microcoleus asticus IPMA8</name>
    <dbReference type="NCBI Taxonomy" id="2563858"/>
    <lineage>
        <taxon>Bacteria</taxon>
        <taxon>Bacillati</taxon>
        <taxon>Cyanobacteriota</taxon>
        <taxon>Cyanophyceae</taxon>
        <taxon>Oscillatoriophycideae</taxon>
        <taxon>Oscillatoriales</taxon>
        <taxon>Microcoleaceae</taxon>
        <taxon>Microcoleus</taxon>
        <taxon>Microcoleus asticus</taxon>
    </lineage>
</organism>
<dbReference type="SMART" id="SM00710">
    <property type="entry name" value="PbH1"/>
    <property type="match status" value="9"/>
</dbReference>
<keyword evidence="4" id="KW-0479">Metal-binding</keyword>
<keyword evidence="5" id="KW-0732">Signal</keyword>
<evidence type="ECO:0000313" key="11">
    <source>
        <dbReference type="Proteomes" id="UP000702425"/>
    </source>
</evidence>
<dbReference type="Gene3D" id="2.160.20.10">
    <property type="entry name" value="Single-stranded right-handed beta-helix, Pectin lyase-like"/>
    <property type="match status" value="2"/>
</dbReference>
<evidence type="ECO:0000256" key="1">
    <source>
        <dbReference type="ARBA" id="ARBA00001913"/>
    </source>
</evidence>
<evidence type="ECO:0000256" key="4">
    <source>
        <dbReference type="ARBA" id="ARBA00022723"/>
    </source>
</evidence>
<dbReference type="InterPro" id="IPR011050">
    <property type="entry name" value="Pectin_lyase_fold/virulence"/>
</dbReference>
<dbReference type="InterPro" id="IPR052052">
    <property type="entry name" value="Polysaccharide_Lyase_9"/>
</dbReference>
<keyword evidence="11" id="KW-1185">Reference proteome</keyword>
<evidence type="ECO:0000256" key="5">
    <source>
        <dbReference type="ARBA" id="ARBA00022729"/>
    </source>
</evidence>
<gene>
    <name evidence="10" type="ORF">E5S67_02750</name>
</gene>
<dbReference type="RefSeq" id="WP_172188079.1">
    <property type="nucleotide sequence ID" value="NZ_CAWPPK010000258.1"/>
</dbReference>
<keyword evidence="7" id="KW-0456">Lyase</keyword>
<feature type="domain" description="Right handed beta helix" evidence="9">
    <location>
        <begin position="301"/>
        <end position="396"/>
    </location>
</feature>
<reference evidence="10 11" key="1">
    <citation type="journal article" date="2020" name="Sci. Rep.">
        <title>A novel cyanobacterial geosmin producer, revising GeoA distribution and dispersion patterns in Bacteria.</title>
        <authorList>
            <person name="Churro C."/>
            <person name="Semedo-Aguiar A.P."/>
            <person name="Silva A.D."/>
            <person name="Pereira-Leal J.B."/>
            <person name="Leite R.B."/>
        </authorList>
    </citation>
    <scope>NUCLEOTIDE SEQUENCE [LARGE SCALE GENOMIC DNA]</scope>
    <source>
        <strain evidence="10 11">IPMA8</strain>
    </source>
</reference>
<dbReference type="InterPro" id="IPR039448">
    <property type="entry name" value="Beta_helix"/>
</dbReference>
<dbReference type="EMBL" id="SRRZ01000045">
    <property type="protein sequence ID" value="NQE35021.1"/>
    <property type="molecule type" value="Genomic_DNA"/>
</dbReference>